<feature type="domain" description="Transglycosylase SLT" evidence="5">
    <location>
        <begin position="518"/>
        <end position="625"/>
    </location>
</feature>
<sequence>MGRGALKKFFLRAGIASAVLLSSCAGAPDPADPPAYSAPAVTPPTTASTPPVAAVSMKLTDRLTVWRQLVAPSPGEIPATTYAQFLGTRPVWPHWKLIETRFQKALADEPDDGVARSLCASTSLNAARALSRCVAVLGVTPALRTAGRAAWRDANDGAQDAALLRSLFATDLSAHDSWARFQREERTGQLTAASQTAQLLPADLAALATARVAFHRNDPGAEALLANVPAARRSDPVLALDRLRWLRKAERLDDALALWKSEGMTAERRASETGATTAFWTERDALARALLAQGRDADAFTVADDAMPATDVHSADAAFLSGWIALRRLHDATTATQHFTTVAQSRSLIVRSGGYYWLGRARAAAGDAAGSEAAWLQASQWPQTFYGQMAISALAHDGATLLSPGSVPASVKTALQRFDASGDPVASSVAVRTIASSELAQAARILVAWGDKRHAREFLTMLLGQTTNAGERSALAAFATRFGLQDVAVAVARRDGREGLALPALGWPAPVTPPPSSLPPGFALGLMRQESSFDPEIASGSGAIGLMQLLPGTARDMARLVTRNGGGSIAVDGGTLRDPSVNMQLGTTYLGQIYDKFGGVAPYAAAGYNAGPHRVSQWLESAGDPARTGGGQDEMLDWIETIPYAETRGYVMRVWENMTIYAVKNPA</sequence>
<dbReference type="GO" id="GO:0042597">
    <property type="term" value="C:periplasmic space"/>
    <property type="evidence" value="ECO:0007669"/>
    <property type="project" value="InterPro"/>
</dbReference>
<dbReference type="SUPFAM" id="SSF53955">
    <property type="entry name" value="Lysozyme-like"/>
    <property type="match status" value="1"/>
</dbReference>
<feature type="signal peptide" evidence="4">
    <location>
        <begin position="1"/>
        <end position="27"/>
    </location>
</feature>
<comment type="similarity">
    <text evidence="2">Belongs to the virb1 family.</text>
</comment>
<comment type="similarity">
    <text evidence="1">Belongs to the transglycosylase Slt family.</text>
</comment>
<protein>
    <submittedName>
        <fullName evidence="6">Lytic transglycosylase</fullName>
    </submittedName>
</protein>
<dbReference type="Pfam" id="PF01464">
    <property type="entry name" value="SLT"/>
    <property type="match status" value="1"/>
</dbReference>
<dbReference type="Gene3D" id="1.10.530.10">
    <property type="match status" value="1"/>
</dbReference>
<dbReference type="InterPro" id="IPR023346">
    <property type="entry name" value="Lysozyme-like_dom_sf"/>
</dbReference>
<proteinExistence type="inferred from homology"/>
<dbReference type="AlphaFoldDB" id="A0A511X8C7"/>
<evidence type="ECO:0000256" key="1">
    <source>
        <dbReference type="ARBA" id="ARBA00007734"/>
    </source>
</evidence>
<evidence type="ECO:0000313" key="6">
    <source>
        <dbReference type="EMBL" id="GEN59189.1"/>
    </source>
</evidence>
<feature type="chain" id="PRO_5022136162" evidence="4">
    <location>
        <begin position="28"/>
        <end position="667"/>
    </location>
</feature>
<dbReference type="EMBL" id="BJYF01000005">
    <property type="protein sequence ID" value="GEN59189.1"/>
    <property type="molecule type" value="Genomic_DNA"/>
</dbReference>
<dbReference type="PANTHER" id="PTHR37423">
    <property type="entry name" value="SOLUBLE LYTIC MUREIN TRANSGLYCOSYLASE-RELATED"/>
    <property type="match status" value="1"/>
</dbReference>
<name>A0A511X8C7_9PROT</name>
<dbReference type="GO" id="GO:0008933">
    <property type="term" value="F:peptidoglycan lytic transglycosylase activity"/>
    <property type="evidence" value="ECO:0007669"/>
    <property type="project" value="InterPro"/>
</dbReference>
<dbReference type="InterPro" id="IPR008939">
    <property type="entry name" value="Lytic_TGlycosylase_superhlx_U"/>
</dbReference>
<evidence type="ECO:0000256" key="4">
    <source>
        <dbReference type="SAM" id="SignalP"/>
    </source>
</evidence>
<dbReference type="SUPFAM" id="SSF48435">
    <property type="entry name" value="Bacterial muramidases"/>
    <property type="match status" value="1"/>
</dbReference>
<dbReference type="STRING" id="1120919.GCA_000429165_01835"/>
<evidence type="ECO:0000256" key="3">
    <source>
        <dbReference type="ARBA" id="ARBA00022729"/>
    </source>
</evidence>
<dbReference type="PROSITE" id="PS51257">
    <property type="entry name" value="PROKAR_LIPOPROTEIN"/>
    <property type="match status" value="1"/>
</dbReference>
<accession>A0A511X8C7</accession>
<comment type="caution">
    <text evidence="6">The sequence shown here is derived from an EMBL/GenBank/DDBJ whole genome shotgun (WGS) entry which is preliminary data.</text>
</comment>
<evidence type="ECO:0000313" key="7">
    <source>
        <dbReference type="Proteomes" id="UP000321635"/>
    </source>
</evidence>
<dbReference type="GO" id="GO:0016020">
    <property type="term" value="C:membrane"/>
    <property type="evidence" value="ECO:0007669"/>
    <property type="project" value="InterPro"/>
</dbReference>
<organism evidence="6 7">
    <name type="scientific">Acetobacter nitrogenifigens DSM 23921 = NBRC 105050</name>
    <dbReference type="NCBI Taxonomy" id="1120919"/>
    <lineage>
        <taxon>Bacteria</taxon>
        <taxon>Pseudomonadati</taxon>
        <taxon>Pseudomonadota</taxon>
        <taxon>Alphaproteobacteria</taxon>
        <taxon>Acetobacterales</taxon>
        <taxon>Acetobacteraceae</taxon>
        <taxon>Acetobacter</taxon>
    </lineage>
</organism>
<dbReference type="InterPro" id="IPR000189">
    <property type="entry name" value="Transglyc_AS"/>
</dbReference>
<evidence type="ECO:0000259" key="5">
    <source>
        <dbReference type="Pfam" id="PF01464"/>
    </source>
</evidence>
<dbReference type="GO" id="GO:0000270">
    <property type="term" value="P:peptidoglycan metabolic process"/>
    <property type="evidence" value="ECO:0007669"/>
    <property type="project" value="InterPro"/>
</dbReference>
<dbReference type="CDD" id="cd13401">
    <property type="entry name" value="Slt70-like"/>
    <property type="match status" value="1"/>
</dbReference>
<dbReference type="PANTHER" id="PTHR37423:SF2">
    <property type="entry name" value="MEMBRANE-BOUND LYTIC MUREIN TRANSGLYCOSYLASE C"/>
    <property type="match status" value="1"/>
</dbReference>
<dbReference type="Proteomes" id="UP000321635">
    <property type="component" value="Unassembled WGS sequence"/>
</dbReference>
<dbReference type="Gene3D" id="1.25.20.10">
    <property type="entry name" value="Bacterial muramidases"/>
    <property type="match status" value="1"/>
</dbReference>
<gene>
    <name evidence="6" type="ORF">ANI02nite_10730</name>
</gene>
<evidence type="ECO:0000256" key="2">
    <source>
        <dbReference type="ARBA" id="ARBA00009387"/>
    </source>
</evidence>
<dbReference type="InterPro" id="IPR008258">
    <property type="entry name" value="Transglycosylase_SLT_dom_1"/>
</dbReference>
<dbReference type="GO" id="GO:0004553">
    <property type="term" value="F:hydrolase activity, hydrolyzing O-glycosyl compounds"/>
    <property type="evidence" value="ECO:0007669"/>
    <property type="project" value="InterPro"/>
</dbReference>
<dbReference type="PROSITE" id="PS00922">
    <property type="entry name" value="TRANSGLYCOSYLASE"/>
    <property type="match status" value="1"/>
</dbReference>
<keyword evidence="3 4" id="KW-0732">Signal</keyword>
<reference evidence="6 7" key="1">
    <citation type="submission" date="2019-07" db="EMBL/GenBank/DDBJ databases">
        <title>Whole genome shotgun sequence of Acetobacter nitrogenifigens NBRC 105050.</title>
        <authorList>
            <person name="Hosoyama A."/>
            <person name="Uohara A."/>
            <person name="Ohji S."/>
            <person name="Ichikawa N."/>
        </authorList>
    </citation>
    <scope>NUCLEOTIDE SEQUENCE [LARGE SCALE GENOMIC DNA]</scope>
    <source>
        <strain evidence="6 7">NBRC 105050</strain>
    </source>
</reference>
<keyword evidence="7" id="KW-1185">Reference proteome</keyword>